<dbReference type="InterPro" id="IPR045378">
    <property type="entry name" value="LNT_N"/>
</dbReference>
<dbReference type="Pfam" id="PF00795">
    <property type="entry name" value="CN_hydrolase"/>
    <property type="match status" value="1"/>
</dbReference>
<dbReference type="PROSITE" id="PS50263">
    <property type="entry name" value="CN_HYDROLASE"/>
    <property type="match status" value="1"/>
</dbReference>
<comment type="caution">
    <text evidence="11">The sequence shown here is derived from an EMBL/GenBank/DDBJ whole genome shotgun (WGS) entry which is preliminary data.</text>
</comment>
<dbReference type="InterPro" id="IPR003010">
    <property type="entry name" value="C-N_Hydrolase"/>
</dbReference>
<comment type="pathway">
    <text evidence="9">Protein modification; lipoprotein biosynthesis (N-acyl transfer).</text>
</comment>
<dbReference type="InterPro" id="IPR036526">
    <property type="entry name" value="C-N_Hydrolase_sf"/>
</dbReference>
<dbReference type="Pfam" id="PF20154">
    <property type="entry name" value="LNT_N"/>
    <property type="match status" value="1"/>
</dbReference>
<dbReference type="GO" id="GO:0042158">
    <property type="term" value="P:lipoprotein biosynthetic process"/>
    <property type="evidence" value="ECO:0007669"/>
    <property type="project" value="UniProtKB-UniRule"/>
</dbReference>
<evidence type="ECO:0000256" key="6">
    <source>
        <dbReference type="ARBA" id="ARBA00022989"/>
    </source>
</evidence>
<organism evidence="11 12">
    <name type="scientific">Thalassovita mangrovi</name>
    <dbReference type="NCBI Taxonomy" id="2692236"/>
    <lineage>
        <taxon>Bacteria</taxon>
        <taxon>Pseudomonadati</taxon>
        <taxon>Pseudomonadota</taxon>
        <taxon>Alphaproteobacteria</taxon>
        <taxon>Rhodobacterales</taxon>
        <taxon>Roseobacteraceae</taxon>
        <taxon>Thalassovita</taxon>
    </lineage>
</organism>
<evidence type="ECO:0000256" key="7">
    <source>
        <dbReference type="ARBA" id="ARBA00023136"/>
    </source>
</evidence>
<keyword evidence="5 9" id="KW-0812">Transmembrane</keyword>
<evidence type="ECO:0000256" key="5">
    <source>
        <dbReference type="ARBA" id="ARBA00022692"/>
    </source>
</evidence>
<feature type="transmembrane region" description="Helical" evidence="9">
    <location>
        <begin position="177"/>
        <end position="195"/>
    </location>
</feature>
<name>A0A6L8LM85_9RHOB</name>
<dbReference type="GO" id="GO:0016410">
    <property type="term" value="F:N-acyltransferase activity"/>
    <property type="evidence" value="ECO:0007669"/>
    <property type="project" value="UniProtKB-UniRule"/>
</dbReference>
<evidence type="ECO:0000313" key="11">
    <source>
        <dbReference type="EMBL" id="MYM57158.1"/>
    </source>
</evidence>
<reference evidence="11 12" key="1">
    <citation type="submission" date="2020-01" db="EMBL/GenBank/DDBJ databases">
        <authorList>
            <person name="Chen S."/>
        </authorList>
    </citation>
    <scope>NUCLEOTIDE SEQUENCE [LARGE SCALE GENOMIC DNA]</scope>
    <source>
        <strain evidence="11 12">GS-10</strain>
    </source>
</reference>
<feature type="transmembrane region" description="Helical" evidence="9">
    <location>
        <begin position="107"/>
        <end position="133"/>
    </location>
</feature>
<evidence type="ECO:0000256" key="2">
    <source>
        <dbReference type="ARBA" id="ARBA00010065"/>
    </source>
</evidence>
<feature type="transmembrane region" description="Helical" evidence="9">
    <location>
        <begin position="46"/>
        <end position="68"/>
    </location>
</feature>
<dbReference type="EMBL" id="WWEN01000009">
    <property type="protein sequence ID" value="MYM57158.1"/>
    <property type="molecule type" value="Genomic_DNA"/>
</dbReference>
<proteinExistence type="inferred from homology"/>
<keyword evidence="8 9" id="KW-0012">Acyltransferase</keyword>
<sequence>MGVAAVFGALAATGQAPFDLWQLALVGFAGLYSVFLTAGTARRAGWAGWAGGTGYFALALCWIVEPFLVDIARHGWMAPFALLFMAAGLALFWGAAMMLAHRLGRGAIVWIGALALAELVRSYVFTGFPWALIGHIWIPTAMAQWAGFVGPHGLSLIALASAVALRQLFTAHPARAVVPVLLLAGLFAGGAYLAASGPAPRAAPVVRLIQPNAPQHQKWDPDYVPIFFRRLVEATAADPRPDLIVWPETSVPVYLEYAEETLKVIAEAASGVPVVLGAQREEGERIFNSAAVLDGQGRIAQVYDKHHLVPFGEYVPLGDLMARFGIHGMAAREGAGFSAGPGPALFDLGALGTALPLICYEAVFPQDVGAAPQRPGFLLQITNDAWFGRFSGPYQHLSQARLRAIEQGLPMVRVANTGVSAVIDARGRITGSVPLGLSGWIDLPLPEALPPTIYARIGDLFAAGAILALFLAVIGNKALQNGRKAD</sequence>
<dbReference type="InterPro" id="IPR004563">
    <property type="entry name" value="Apolipo_AcylTrfase"/>
</dbReference>
<dbReference type="PANTHER" id="PTHR38686:SF1">
    <property type="entry name" value="APOLIPOPROTEIN N-ACYLTRANSFERASE"/>
    <property type="match status" value="1"/>
</dbReference>
<protein>
    <recommendedName>
        <fullName evidence="9">Apolipoprotein N-acyltransferase</fullName>
        <shortName evidence="9">ALP N-acyltransferase</shortName>
        <ecNumber evidence="9">2.3.1.269</ecNumber>
    </recommendedName>
</protein>
<feature type="transmembrane region" description="Helical" evidence="9">
    <location>
        <begin position="20"/>
        <end position="39"/>
    </location>
</feature>
<evidence type="ECO:0000256" key="4">
    <source>
        <dbReference type="ARBA" id="ARBA00022679"/>
    </source>
</evidence>
<dbReference type="UniPathway" id="UPA00666"/>
<comment type="similarity">
    <text evidence="2 9">Belongs to the CN hydrolase family. Apolipoprotein N-acyltransferase subfamily.</text>
</comment>
<evidence type="ECO:0000256" key="1">
    <source>
        <dbReference type="ARBA" id="ARBA00004651"/>
    </source>
</evidence>
<evidence type="ECO:0000256" key="9">
    <source>
        <dbReference type="HAMAP-Rule" id="MF_01148"/>
    </source>
</evidence>
<keyword evidence="7 9" id="KW-0472">Membrane</keyword>
<evidence type="ECO:0000256" key="8">
    <source>
        <dbReference type="ARBA" id="ARBA00023315"/>
    </source>
</evidence>
<dbReference type="SUPFAM" id="SSF56317">
    <property type="entry name" value="Carbon-nitrogen hydrolase"/>
    <property type="match status" value="1"/>
</dbReference>
<dbReference type="Gene3D" id="3.60.110.10">
    <property type="entry name" value="Carbon-nitrogen hydrolase"/>
    <property type="match status" value="1"/>
</dbReference>
<feature type="transmembrane region" description="Helical" evidence="9">
    <location>
        <begin position="80"/>
        <end position="100"/>
    </location>
</feature>
<feature type="transmembrane region" description="Helical" evidence="9">
    <location>
        <begin position="145"/>
        <end position="165"/>
    </location>
</feature>
<dbReference type="CDD" id="cd07571">
    <property type="entry name" value="ALP_N-acyl_transferase"/>
    <property type="match status" value="1"/>
</dbReference>
<accession>A0A6L8LM85</accession>
<evidence type="ECO:0000259" key="10">
    <source>
        <dbReference type="PROSITE" id="PS50263"/>
    </source>
</evidence>
<comment type="catalytic activity">
    <reaction evidence="9">
        <text>N-terminal S-1,2-diacyl-sn-glyceryl-L-cysteinyl-[lipoprotein] + a glycerophospholipid = N-acyl-S-1,2-diacyl-sn-glyceryl-L-cysteinyl-[lipoprotein] + a 2-acyl-sn-glycero-3-phospholipid + H(+)</text>
        <dbReference type="Rhea" id="RHEA:48228"/>
        <dbReference type="Rhea" id="RHEA-COMP:14681"/>
        <dbReference type="Rhea" id="RHEA-COMP:14684"/>
        <dbReference type="ChEBI" id="CHEBI:15378"/>
        <dbReference type="ChEBI" id="CHEBI:136912"/>
        <dbReference type="ChEBI" id="CHEBI:140656"/>
        <dbReference type="ChEBI" id="CHEBI:140657"/>
        <dbReference type="ChEBI" id="CHEBI:140660"/>
        <dbReference type="EC" id="2.3.1.269"/>
    </reaction>
</comment>
<dbReference type="EC" id="2.3.1.269" evidence="9"/>
<dbReference type="GO" id="GO:0005886">
    <property type="term" value="C:plasma membrane"/>
    <property type="evidence" value="ECO:0007669"/>
    <property type="project" value="UniProtKB-SubCell"/>
</dbReference>
<evidence type="ECO:0000256" key="3">
    <source>
        <dbReference type="ARBA" id="ARBA00022475"/>
    </source>
</evidence>
<evidence type="ECO:0000313" key="12">
    <source>
        <dbReference type="Proteomes" id="UP000479043"/>
    </source>
</evidence>
<keyword evidence="12" id="KW-1185">Reference proteome</keyword>
<dbReference type="PANTHER" id="PTHR38686">
    <property type="entry name" value="APOLIPOPROTEIN N-ACYLTRANSFERASE"/>
    <property type="match status" value="1"/>
</dbReference>
<comment type="function">
    <text evidence="9">Catalyzes the phospholipid dependent N-acylation of the N-terminal cysteine of apolipoprotein, the last step in lipoprotein maturation.</text>
</comment>
<dbReference type="HAMAP" id="MF_01148">
    <property type="entry name" value="Lnt"/>
    <property type="match status" value="1"/>
</dbReference>
<keyword evidence="3 9" id="KW-1003">Cell membrane</keyword>
<keyword evidence="11" id="KW-0449">Lipoprotein</keyword>
<dbReference type="NCBIfam" id="TIGR00546">
    <property type="entry name" value="lnt"/>
    <property type="match status" value="1"/>
</dbReference>
<gene>
    <name evidence="9 11" type="primary">lnt</name>
    <name evidence="11" type="ORF">GR167_17710</name>
</gene>
<comment type="subcellular location">
    <subcellularLocation>
        <location evidence="1 9">Cell membrane</location>
        <topology evidence="1 9">Multi-pass membrane protein</topology>
    </subcellularLocation>
</comment>
<feature type="transmembrane region" description="Helical" evidence="9">
    <location>
        <begin position="453"/>
        <end position="474"/>
    </location>
</feature>
<feature type="domain" description="CN hydrolase" evidence="10">
    <location>
        <begin position="209"/>
        <end position="451"/>
    </location>
</feature>
<dbReference type="Proteomes" id="UP000479043">
    <property type="component" value="Unassembled WGS sequence"/>
</dbReference>
<keyword evidence="6 9" id="KW-1133">Transmembrane helix</keyword>
<dbReference type="AlphaFoldDB" id="A0A6L8LM85"/>
<keyword evidence="4 9" id="KW-0808">Transferase</keyword>